<dbReference type="WBParaSite" id="BTMF_0001472001-mRNA-1">
    <property type="protein sequence ID" value="BTMF_0001472001-mRNA-1"/>
    <property type="gene ID" value="BTMF_0001472001"/>
</dbReference>
<reference evidence="3" key="1">
    <citation type="submission" date="2017-02" db="UniProtKB">
        <authorList>
            <consortium name="WormBaseParasite"/>
        </authorList>
    </citation>
    <scope>IDENTIFICATION</scope>
</reference>
<accession>A0A0R3R3Y0</accession>
<dbReference type="EMBL" id="UZAG01019407">
    <property type="protein sequence ID" value="VDO43589.1"/>
    <property type="molecule type" value="Genomic_DNA"/>
</dbReference>
<evidence type="ECO:0000313" key="2">
    <source>
        <dbReference type="Proteomes" id="UP000280834"/>
    </source>
</evidence>
<organism evidence="3">
    <name type="scientific">Brugia timori</name>
    <dbReference type="NCBI Taxonomy" id="42155"/>
    <lineage>
        <taxon>Eukaryota</taxon>
        <taxon>Metazoa</taxon>
        <taxon>Ecdysozoa</taxon>
        <taxon>Nematoda</taxon>
        <taxon>Chromadorea</taxon>
        <taxon>Rhabditida</taxon>
        <taxon>Spirurina</taxon>
        <taxon>Spiruromorpha</taxon>
        <taxon>Filarioidea</taxon>
        <taxon>Onchocercidae</taxon>
        <taxon>Brugia</taxon>
    </lineage>
</organism>
<evidence type="ECO:0000313" key="1">
    <source>
        <dbReference type="EMBL" id="VDO43589.1"/>
    </source>
</evidence>
<protein>
    <submittedName>
        <fullName evidence="3">OrfB_Zn_ribbon domain-containing protein</fullName>
    </submittedName>
</protein>
<dbReference type="AlphaFoldDB" id="A0A0R3R3Y0"/>
<reference evidence="1 2" key="2">
    <citation type="submission" date="2018-11" db="EMBL/GenBank/DDBJ databases">
        <authorList>
            <consortium name="Pathogen Informatics"/>
        </authorList>
    </citation>
    <scope>NUCLEOTIDE SEQUENCE [LARGE SCALE GENOMIC DNA]</scope>
</reference>
<sequence>MNTSYSQKSLGPWSPSEREFELAEEAFDEWKRTGATSRDCPYCSAELSFFDGGSGYSIKCSSCQLSYTVRGI</sequence>
<keyword evidence="2" id="KW-1185">Reference proteome</keyword>
<proteinExistence type="predicted"/>
<gene>
    <name evidence="1" type="ORF">BTMF_LOCUS12716</name>
</gene>
<evidence type="ECO:0000313" key="3">
    <source>
        <dbReference type="WBParaSite" id="BTMF_0001472001-mRNA-1"/>
    </source>
</evidence>
<name>A0A0R3R3Y0_9BILA</name>
<dbReference type="Proteomes" id="UP000280834">
    <property type="component" value="Unassembled WGS sequence"/>
</dbReference>